<protein>
    <submittedName>
        <fullName evidence="2">Uncharacterized protein</fullName>
    </submittedName>
</protein>
<gene>
    <name evidence="2" type="ORF">Bca52824_011017</name>
</gene>
<accession>A0A8X7WCQ9</accession>
<feature type="region of interest" description="Disordered" evidence="1">
    <location>
        <begin position="1"/>
        <end position="27"/>
    </location>
</feature>
<comment type="caution">
    <text evidence="2">The sequence shown here is derived from an EMBL/GenBank/DDBJ whole genome shotgun (WGS) entry which is preliminary data.</text>
</comment>
<evidence type="ECO:0000256" key="1">
    <source>
        <dbReference type="SAM" id="MobiDB-lite"/>
    </source>
</evidence>
<sequence>MAKKKSKSSPAKSKKNSDASQELEPSQSEKGLIIFSHLVQNICRCAQVWPPASPMDILSTAVNQIGVLKSGSELRGCFSPPTSRFNVKPPDPPDPLKSKPFIFRRNLTFSATNFML</sequence>
<dbReference type="Proteomes" id="UP000886595">
    <property type="component" value="Unassembled WGS sequence"/>
</dbReference>
<dbReference type="AlphaFoldDB" id="A0A8X7WCQ9"/>
<evidence type="ECO:0000313" key="2">
    <source>
        <dbReference type="EMBL" id="KAG2328289.1"/>
    </source>
</evidence>
<dbReference type="EMBL" id="JAAMPC010000002">
    <property type="protein sequence ID" value="KAG2328289.1"/>
    <property type="molecule type" value="Genomic_DNA"/>
</dbReference>
<organism evidence="2 3">
    <name type="scientific">Brassica carinata</name>
    <name type="common">Ethiopian mustard</name>
    <name type="synonym">Abyssinian cabbage</name>
    <dbReference type="NCBI Taxonomy" id="52824"/>
    <lineage>
        <taxon>Eukaryota</taxon>
        <taxon>Viridiplantae</taxon>
        <taxon>Streptophyta</taxon>
        <taxon>Embryophyta</taxon>
        <taxon>Tracheophyta</taxon>
        <taxon>Spermatophyta</taxon>
        <taxon>Magnoliopsida</taxon>
        <taxon>eudicotyledons</taxon>
        <taxon>Gunneridae</taxon>
        <taxon>Pentapetalae</taxon>
        <taxon>rosids</taxon>
        <taxon>malvids</taxon>
        <taxon>Brassicales</taxon>
        <taxon>Brassicaceae</taxon>
        <taxon>Brassiceae</taxon>
        <taxon>Brassica</taxon>
    </lineage>
</organism>
<name>A0A8X7WCQ9_BRACI</name>
<reference evidence="2 3" key="1">
    <citation type="submission" date="2020-02" db="EMBL/GenBank/DDBJ databases">
        <authorList>
            <person name="Ma Q."/>
            <person name="Huang Y."/>
            <person name="Song X."/>
            <person name="Pei D."/>
        </authorList>
    </citation>
    <scope>NUCLEOTIDE SEQUENCE [LARGE SCALE GENOMIC DNA]</scope>
    <source>
        <strain evidence="2">Sxm20200214</strain>
        <tissue evidence="2">Leaf</tissue>
    </source>
</reference>
<evidence type="ECO:0000313" key="3">
    <source>
        <dbReference type="Proteomes" id="UP000886595"/>
    </source>
</evidence>
<keyword evidence="3" id="KW-1185">Reference proteome</keyword>
<proteinExistence type="predicted"/>